<gene>
    <name evidence="6" type="ORF">BCR32DRAFT_330761</name>
</gene>
<reference evidence="6 7" key="1">
    <citation type="submission" date="2016-08" db="EMBL/GenBank/DDBJ databases">
        <title>A Parts List for Fungal Cellulosomes Revealed by Comparative Genomics.</title>
        <authorList>
            <consortium name="DOE Joint Genome Institute"/>
            <person name="Haitjema C.H."/>
            <person name="Gilmore S.P."/>
            <person name="Henske J.K."/>
            <person name="Solomon K.V."/>
            <person name="De Groot R."/>
            <person name="Kuo A."/>
            <person name="Mondo S.J."/>
            <person name="Salamov A.A."/>
            <person name="Labutti K."/>
            <person name="Zhao Z."/>
            <person name="Chiniquy J."/>
            <person name="Barry K."/>
            <person name="Brewer H.M."/>
            <person name="Purvine S.O."/>
            <person name="Wright A.T."/>
            <person name="Boxma B."/>
            <person name="Van Alen T."/>
            <person name="Hackstein J.H."/>
            <person name="Baker S.E."/>
            <person name="Grigoriev I.V."/>
            <person name="O'Malley M.A."/>
        </authorList>
    </citation>
    <scope>NUCLEOTIDE SEQUENCE [LARGE SCALE GENOMIC DNA]</scope>
    <source>
        <strain evidence="6 7">S4</strain>
    </source>
</reference>
<evidence type="ECO:0000256" key="3">
    <source>
        <dbReference type="ARBA" id="ARBA00011486"/>
    </source>
</evidence>
<comment type="similarity">
    <text evidence="2">Belongs to the ODC antizyme family.</text>
</comment>
<dbReference type="PANTHER" id="PTHR10279">
    <property type="entry name" value="ORNITHINE DECARBOXYLASE ANTIZYME"/>
    <property type="match status" value="1"/>
</dbReference>
<evidence type="ECO:0000313" key="6">
    <source>
        <dbReference type="EMBL" id="ORX63873.1"/>
    </source>
</evidence>
<dbReference type="OrthoDB" id="5959761at2759"/>
<reference evidence="6 7" key="2">
    <citation type="submission" date="2016-08" db="EMBL/GenBank/DDBJ databases">
        <title>Pervasive Adenine N6-methylation of Active Genes in Fungi.</title>
        <authorList>
            <consortium name="DOE Joint Genome Institute"/>
            <person name="Mondo S.J."/>
            <person name="Dannebaum R.O."/>
            <person name="Kuo R.C."/>
            <person name="Labutti K."/>
            <person name="Haridas S."/>
            <person name="Kuo A."/>
            <person name="Salamov A."/>
            <person name="Ahrendt S.R."/>
            <person name="Lipzen A."/>
            <person name="Sullivan W."/>
            <person name="Andreopoulos W.B."/>
            <person name="Clum A."/>
            <person name="Lindquist E."/>
            <person name="Daum C."/>
            <person name="Ramamoorthy G.K."/>
            <person name="Gryganskyi A."/>
            <person name="Culley D."/>
            <person name="Magnuson J.K."/>
            <person name="James T.Y."/>
            <person name="O'Malley M.A."/>
            <person name="Stajich J.E."/>
            <person name="Spatafora J.W."/>
            <person name="Visel A."/>
            <person name="Grigoriev I.V."/>
        </authorList>
    </citation>
    <scope>NUCLEOTIDE SEQUENCE [LARGE SCALE GENOMIC DNA]</scope>
    <source>
        <strain evidence="6 7">S4</strain>
    </source>
</reference>
<dbReference type="Gene3D" id="3.40.630.60">
    <property type="match status" value="1"/>
</dbReference>
<evidence type="ECO:0000256" key="4">
    <source>
        <dbReference type="ARBA" id="ARBA00017712"/>
    </source>
</evidence>
<dbReference type="InterPro" id="IPR016181">
    <property type="entry name" value="Acyl_CoA_acyltransferase"/>
</dbReference>
<evidence type="ECO:0000256" key="1">
    <source>
        <dbReference type="ARBA" id="ARBA00002307"/>
    </source>
</evidence>
<dbReference type="GO" id="GO:0008073">
    <property type="term" value="F:ornithine decarboxylase inhibitor activity"/>
    <property type="evidence" value="ECO:0007669"/>
    <property type="project" value="InterPro"/>
</dbReference>
<dbReference type="Proteomes" id="UP000193944">
    <property type="component" value="Unassembled WGS sequence"/>
</dbReference>
<dbReference type="InterPro" id="IPR002993">
    <property type="entry name" value="ODC_AZ"/>
</dbReference>
<proteinExistence type="inferred from homology"/>
<dbReference type="GO" id="GO:0005737">
    <property type="term" value="C:cytoplasm"/>
    <property type="evidence" value="ECO:0007669"/>
    <property type="project" value="TreeGrafter"/>
</dbReference>
<keyword evidence="5" id="KW-0688">Ribosomal frameshifting</keyword>
<evidence type="ECO:0000313" key="7">
    <source>
        <dbReference type="Proteomes" id="UP000193944"/>
    </source>
</evidence>
<organism evidence="6 7">
    <name type="scientific">Anaeromyces robustus</name>
    <dbReference type="NCBI Taxonomy" id="1754192"/>
    <lineage>
        <taxon>Eukaryota</taxon>
        <taxon>Fungi</taxon>
        <taxon>Fungi incertae sedis</taxon>
        <taxon>Chytridiomycota</taxon>
        <taxon>Chytridiomycota incertae sedis</taxon>
        <taxon>Neocallimastigomycetes</taxon>
        <taxon>Neocallimastigales</taxon>
        <taxon>Neocallimastigaceae</taxon>
        <taxon>Anaeromyces</taxon>
    </lineage>
</organism>
<comment type="function">
    <text evidence="1">Ornithine decarboxylase (ODC) antizyme protein that negatively regulates ODC activity and intracellular polyamine biosynthesis in response to increased intracellular polyamine levels. Binds to ODC monomers, inhibiting the assembly of the functional ODC homodimer, and targets the monomers for ubiquitin-independent proteolytic destruction by the 26S proteasome.</text>
</comment>
<comment type="caution">
    <text evidence="6">The sequence shown here is derived from an EMBL/GenBank/DDBJ whole genome shotgun (WGS) entry which is preliminary data.</text>
</comment>
<dbReference type="GO" id="GO:0075523">
    <property type="term" value="P:viral translational frameshifting"/>
    <property type="evidence" value="ECO:0007669"/>
    <property type="project" value="UniProtKB-KW"/>
</dbReference>
<evidence type="ECO:0000256" key="5">
    <source>
        <dbReference type="ARBA" id="ARBA00022758"/>
    </source>
</evidence>
<dbReference type="Pfam" id="PF02100">
    <property type="entry name" value="ODC_AZ"/>
    <property type="match status" value="1"/>
</dbReference>
<dbReference type="PANTHER" id="PTHR10279:SF10">
    <property type="entry name" value="ORNITHINE DECARBOXYLASE ANTIZYME"/>
    <property type="match status" value="1"/>
</dbReference>
<keyword evidence="7" id="KW-1185">Reference proteome</keyword>
<dbReference type="GO" id="GO:0045732">
    <property type="term" value="P:positive regulation of protein catabolic process"/>
    <property type="evidence" value="ECO:0007669"/>
    <property type="project" value="TreeGrafter"/>
</dbReference>
<accession>A0A1Y1VRR0</accession>
<dbReference type="GO" id="GO:0005634">
    <property type="term" value="C:nucleus"/>
    <property type="evidence" value="ECO:0007669"/>
    <property type="project" value="TreeGrafter"/>
</dbReference>
<name>A0A1Y1VRR0_9FUNG</name>
<dbReference type="EMBL" id="MCFG01000578">
    <property type="protein sequence ID" value="ORX63873.1"/>
    <property type="molecule type" value="Genomic_DNA"/>
</dbReference>
<evidence type="ECO:0000256" key="2">
    <source>
        <dbReference type="ARBA" id="ARBA00008796"/>
    </source>
</evidence>
<dbReference type="STRING" id="1754192.A0A1Y1VRR0"/>
<protein>
    <recommendedName>
        <fullName evidence="4">Ornithine decarboxylase antizyme</fullName>
    </recommendedName>
</protein>
<comment type="subunit">
    <text evidence="3">Interacts with ODC and thereby sterically blocks ODC homodimerization.</text>
</comment>
<dbReference type="AlphaFoldDB" id="A0A1Y1VRR0"/>
<dbReference type="SUPFAM" id="SSF55729">
    <property type="entry name" value="Acyl-CoA N-acyltransferases (Nat)"/>
    <property type="match status" value="1"/>
</dbReference>
<dbReference type="InterPro" id="IPR038581">
    <property type="entry name" value="ODC_AZ_sf"/>
</dbReference>
<sequence>MTSLLELAEEILECEKIVIFIRKNKEEVKILLHSFMYIGFQIVNPTVYLKRDVDYYVVGYEL</sequence>